<dbReference type="InterPro" id="IPR036955">
    <property type="entry name" value="AP2/ERF_dom_sf"/>
</dbReference>
<feature type="compositionally biased region" description="Basic and acidic residues" evidence="7">
    <location>
        <begin position="32"/>
        <end position="45"/>
    </location>
</feature>
<dbReference type="AlphaFoldDB" id="A0A8T2TCU1"/>
<dbReference type="GO" id="GO:0003700">
    <property type="term" value="F:DNA-binding transcription factor activity"/>
    <property type="evidence" value="ECO:0007669"/>
    <property type="project" value="InterPro"/>
</dbReference>
<dbReference type="GO" id="GO:0005634">
    <property type="term" value="C:nucleus"/>
    <property type="evidence" value="ECO:0007669"/>
    <property type="project" value="UniProtKB-SubCell"/>
</dbReference>
<dbReference type="OrthoDB" id="207175at2759"/>
<sequence>MLDLNHSPLSPTGQPHTPLQKLFGNALLKSHASSDSRKDTPRSGPDDTGSAADAFRHCYLFAEEFSQKHKDMASTDYSSVTVCSAVNAKTCNDHQNLPIDCESSSNHAITIKECVSEHGCLCQRVVSFNDLQHPSDKGHHCGCILNATSNRLDKICKTANCNDQRPPSSQISKLTLEGDNSSGDRDALALPSIGSTISSTVDASEDNRCYFQHPKHLTASIVADEVDAITGVQKDCQMQKHREPRHDMVFDVQTKTRELFPLSPCLNRSEREDHPLYRAPNNVESIDIPSIPQINMVPRDYESTIPCRNFFRYKIGASTPYTLSSHGMVTKNLELLDASCALTPRRGIYSASTYHSNLRTMNHSSSSIVSGIQPAKKSRRGPRSRSSIYRGVTFYRRTGRWESHIWDCGKQVYLGGFDTAHAAARAYDRAAIRFRGTSADINFTLDDYKSEIRQMSNFSKEEFVHLLRRQSIGLSRGNSRFRGMKLNGSAIWEARRSTFSGKRVTNDMATFTTNNWEAAGSVKTALLDENLCEKSTVHEDRLELTLGGRLHHEGSLDNDETMCLTTSRSHVGSPLQTIEGPKLGSSVISVPLTSLNFQGQDRDHNQHANRLYENSKHPSKSSYKNTSLHLFEARTGARRIHLQRDLISDIKIFKSIKESLNSKQIVKGVDGGPDIYSSPPLSFTAPTFAESTGVRAWPFYQNTCVTSKFSSPPPASTLQQHEPQVRHVAAASSGFSPRNIEQQRQQQQQRGDEFPNLLHKTGFSYLPIPSLAEAAHKMYNGENSSAGMYLLLDQRAP</sequence>
<evidence type="ECO:0000256" key="3">
    <source>
        <dbReference type="ARBA" id="ARBA00023125"/>
    </source>
</evidence>
<dbReference type="InterPro" id="IPR016177">
    <property type="entry name" value="DNA-bd_dom_sf"/>
</dbReference>
<feature type="region of interest" description="Disordered" evidence="7">
    <location>
        <begin position="30"/>
        <end position="50"/>
    </location>
</feature>
<evidence type="ECO:0000256" key="1">
    <source>
        <dbReference type="ARBA" id="ARBA00004123"/>
    </source>
</evidence>
<dbReference type="PANTHER" id="PTHR32467:SF213">
    <property type="entry name" value="OS03G0770700 PROTEIN"/>
    <property type="match status" value="1"/>
</dbReference>
<protein>
    <recommendedName>
        <fullName evidence="8">AP2/ERF domain-containing protein</fullName>
    </recommendedName>
</protein>
<evidence type="ECO:0000256" key="7">
    <source>
        <dbReference type="SAM" id="MobiDB-lite"/>
    </source>
</evidence>
<keyword evidence="2" id="KW-0805">Transcription regulation</keyword>
<accession>A0A8T2TCU1</accession>
<keyword evidence="10" id="KW-1185">Reference proteome</keyword>
<proteinExistence type="inferred from homology"/>
<dbReference type="Proteomes" id="UP000825935">
    <property type="component" value="Chromosome 14"/>
</dbReference>
<evidence type="ECO:0000256" key="2">
    <source>
        <dbReference type="ARBA" id="ARBA00023015"/>
    </source>
</evidence>
<comment type="similarity">
    <text evidence="6">Belongs to the AP2/ERF transcription factor family. AP2 subfamily.</text>
</comment>
<dbReference type="Gene3D" id="3.30.730.10">
    <property type="entry name" value="AP2/ERF domain"/>
    <property type="match status" value="1"/>
</dbReference>
<keyword evidence="4" id="KW-0804">Transcription</keyword>
<comment type="subcellular location">
    <subcellularLocation>
        <location evidence="1">Nucleus</location>
    </subcellularLocation>
</comment>
<reference evidence="9" key="1">
    <citation type="submission" date="2021-08" db="EMBL/GenBank/DDBJ databases">
        <title>WGS assembly of Ceratopteris richardii.</title>
        <authorList>
            <person name="Marchant D.B."/>
            <person name="Chen G."/>
            <person name="Jenkins J."/>
            <person name="Shu S."/>
            <person name="Leebens-Mack J."/>
            <person name="Grimwood J."/>
            <person name="Schmutz J."/>
            <person name="Soltis P."/>
            <person name="Soltis D."/>
            <person name="Chen Z.-H."/>
        </authorList>
    </citation>
    <scope>NUCLEOTIDE SEQUENCE</scope>
    <source>
        <strain evidence="9">Whitten #5841</strain>
        <tissue evidence="9">Leaf</tissue>
    </source>
</reference>
<feature type="domain" description="AP2/ERF" evidence="8">
    <location>
        <begin position="388"/>
        <end position="444"/>
    </location>
</feature>
<dbReference type="Pfam" id="PF00847">
    <property type="entry name" value="AP2"/>
    <property type="match status" value="1"/>
</dbReference>
<dbReference type="PANTHER" id="PTHR32467">
    <property type="entry name" value="AP2-LIKE ETHYLENE-RESPONSIVE TRANSCRIPTION FACTOR"/>
    <property type="match status" value="1"/>
</dbReference>
<gene>
    <name evidence="9" type="ORF">KP509_14G068200</name>
</gene>
<dbReference type="SMART" id="SM00380">
    <property type="entry name" value="AP2"/>
    <property type="match status" value="1"/>
</dbReference>
<keyword evidence="5" id="KW-0539">Nucleus</keyword>
<organism evidence="9 10">
    <name type="scientific">Ceratopteris richardii</name>
    <name type="common">Triangle waterfern</name>
    <dbReference type="NCBI Taxonomy" id="49495"/>
    <lineage>
        <taxon>Eukaryota</taxon>
        <taxon>Viridiplantae</taxon>
        <taxon>Streptophyta</taxon>
        <taxon>Embryophyta</taxon>
        <taxon>Tracheophyta</taxon>
        <taxon>Polypodiopsida</taxon>
        <taxon>Polypodiidae</taxon>
        <taxon>Polypodiales</taxon>
        <taxon>Pteridineae</taxon>
        <taxon>Pteridaceae</taxon>
        <taxon>Parkerioideae</taxon>
        <taxon>Ceratopteris</taxon>
    </lineage>
</organism>
<evidence type="ECO:0000256" key="5">
    <source>
        <dbReference type="ARBA" id="ARBA00023242"/>
    </source>
</evidence>
<dbReference type="EMBL" id="CM035419">
    <property type="protein sequence ID" value="KAH7415952.1"/>
    <property type="molecule type" value="Genomic_DNA"/>
</dbReference>
<keyword evidence="3" id="KW-0238">DNA-binding</keyword>
<dbReference type="SUPFAM" id="SSF54171">
    <property type="entry name" value="DNA-binding domain"/>
    <property type="match status" value="1"/>
</dbReference>
<dbReference type="FunFam" id="3.30.730.10:FF:000004">
    <property type="entry name" value="AP2-like ethylene-responsive transcription factor"/>
    <property type="match status" value="1"/>
</dbReference>
<evidence type="ECO:0000313" key="9">
    <source>
        <dbReference type="EMBL" id="KAH7415952.1"/>
    </source>
</evidence>
<name>A0A8T2TCU1_CERRI</name>
<comment type="caution">
    <text evidence="9">The sequence shown here is derived from an EMBL/GenBank/DDBJ whole genome shotgun (WGS) entry which is preliminary data.</text>
</comment>
<dbReference type="PROSITE" id="PS51032">
    <property type="entry name" value="AP2_ERF"/>
    <property type="match status" value="1"/>
</dbReference>
<evidence type="ECO:0000256" key="4">
    <source>
        <dbReference type="ARBA" id="ARBA00023163"/>
    </source>
</evidence>
<dbReference type="InterPro" id="IPR001471">
    <property type="entry name" value="AP2/ERF_dom"/>
</dbReference>
<dbReference type="GO" id="GO:0003677">
    <property type="term" value="F:DNA binding"/>
    <property type="evidence" value="ECO:0007669"/>
    <property type="project" value="UniProtKB-KW"/>
</dbReference>
<evidence type="ECO:0000256" key="6">
    <source>
        <dbReference type="ARBA" id="ARBA00037973"/>
    </source>
</evidence>
<evidence type="ECO:0000313" key="10">
    <source>
        <dbReference type="Proteomes" id="UP000825935"/>
    </source>
</evidence>
<evidence type="ECO:0000259" key="8">
    <source>
        <dbReference type="PROSITE" id="PS51032"/>
    </source>
</evidence>